<gene>
    <name evidence="3" type="ORF">GGP83_002372</name>
</gene>
<dbReference type="EMBL" id="JANUBB010000009">
    <property type="protein sequence ID" value="MCS3952405.1"/>
    <property type="molecule type" value="Genomic_DNA"/>
</dbReference>
<comment type="caution">
    <text evidence="3">The sequence shown here is derived from an EMBL/GenBank/DDBJ whole genome shotgun (WGS) entry which is preliminary data.</text>
</comment>
<dbReference type="PANTHER" id="PTHR12526">
    <property type="entry name" value="GLYCOSYLTRANSFERASE"/>
    <property type="match status" value="1"/>
</dbReference>
<sequence length="387" mass="43080">MDNKKILIVDGHAKKSFRSHRLPWAQKARDEGYEVHVTALKTGGENLVRQAGFPFHKIAGRDRGQNPLTELGLFVRLGHLLRRLDPDIAHFITLRSVLYGSTAARLVGVPAVLNSITGLGYLFTDDSWRTRCLRWGVLQGLRFALGHPNQRTTFHNPQNADLVISRGLVPERETVITSGSGVNPEQFSFVNGTAVAEATPLVMLATRLLWHKGVGEFVEAAQHLQKNGTDARFVVVGESDPENPASVPESTLRAWHDDGVVEWWGYQDPDTMHEVLQQAHVVCLPSYYREGVPKVLIEAASTGRPIVTTDMPGCREIVTDGENGFLVPPKETEALADHLHTLLQDPELRREMGRNGRRRVEAQFTADRVATTIIEAYDQLCRRNGEA</sequence>
<dbReference type="Pfam" id="PF00534">
    <property type="entry name" value="Glycos_transf_1"/>
    <property type="match status" value="1"/>
</dbReference>
<dbReference type="PANTHER" id="PTHR12526:SF638">
    <property type="entry name" value="SPORE COAT PROTEIN SA"/>
    <property type="match status" value="1"/>
</dbReference>
<dbReference type="InterPro" id="IPR001296">
    <property type="entry name" value="Glyco_trans_1"/>
</dbReference>
<proteinExistence type="predicted"/>
<dbReference type="RefSeq" id="WP_259082134.1">
    <property type="nucleotide sequence ID" value="NZ_JANTZN010000009.1"/>
</dbReference>
<dbReference type="Proteomes" id="UP001155010">
    <property type="component" value="Unassembled WGS sequence"/>
</dbReference>
<feature type="domain" description="Glycosyltransferase subfamily 4-like N-terminal" evidence="2">
    <location>
        <begin position="18"/>
        <end position="122"/>
    </location>
</feature>
<reference evidence="3" key="1">
    <citation type="submission" date="2022-08" db="EMBL/GenBank/DDBJ databases">
        <title>Genomic Encyclopedia of Type Strains, Phase V (KMG-V): Genome sequencing to study the core and pangenomes of soil and plant-associated prokaryotes.</title>
        <authorList>
            <person name="Whitman W."/>
        </authorList>
    </citation>
    <scope>NUCLEOTIDE SEQUENCE</scope>
    <source>
        <strain evidence="3">SP2017</strain>
    </source>
</reference>
<protein>
    <submittedName>
        <fullName evidence="3">Glycosyltransferase involved in cell wall biosynthesis</fullName>
    </submittedName>
</protein>
<evidence type="ECO:0000313" key="3">
    <source>
        <dbReference type="EMBL" id="MCS3952405.1"/>
    </source>
</evidence>
<dbReference type="SUPFAM" id="SSF53756">
    <property type="entry name" value="UDP-Glycosyltransferase/glycogen phosphorylase"/>
    <property type="match status" value="1"/>
</dbReference>
<dbReference type="Gene3D" id="3.40.50.2000">
    <property type="entry name" value="Glycogen Phosphorylase B"/>
    <property type="match status" value="2"/>
</dbReference>
<feature type="domain" description="Glycosyl transferase family 1" evidence="1">
    <location>
        <begin position="197"/>
        <end position="359"/>
    </location>
</feature>
<name>A0A9X2U9U1_9BACT</name>
<accession>A0A9X2U9U1</accession>
<dbReference type="AlphaFoldDB" id="A0A9X2U9U1"/>
<evidence type="ECO:0000259" key="2">
    <source>
        <dbReference type="Pfam" id="PF13477"/>
    </source>
</evidence>
<evidence type="ECO:0000313" key="4">
    <source>
        <dbReference type="Proteomes" id="UP001155010"/>
    </source>
</evidence>
<organism evidence="3 4">
    <name type="scientific">Salinibacter ruber</name>
    <dbReference type="NCBI Taxonomy" id="146919"/>
    <lineage>
        <taxon>Bacteria</taxon>
        <taxon>Pseudomonadati</taxon>
        <taxon>Rhodothermota</taxon>
        <taxon>Rhodothermia</taxon>
        <taxon>Rhodothermales</taxon>
        <taxon>Salinibacteraceae</taxon>
        <taxon>Salinibacter</taxon>
    </lineage>
</organism>
<dbReference type="CDD" id="cd03808">
    <property type="entry name" value="GT4_CapM-like"/>
    <property type="match status" value="1"/>
</dbReference>
<dbReference type="GO" id="GO:0016757">
    <property type="term" value="F:glycosyltransferase activity"/>
    <property type="evidence" value="ECO:0007669"/>
    <property type="project" value="InterPro"/>
</dbReference>
<evidence type="ECO:0000259" key="1">
    <source>
        <dbReference type="Pfam" id="PF00534"/>
    </source>
</evidence>
<dbReference type="InterPro" id="IPR028098">
    <property type="entry name" value="Glyco_trans_4-like_N"/>
</dbReference>
<dbReference type="Pfam" id="PF13477">
    <property type="entry name" value="Glyco_trans_4_2"/>
    <property type="match status" value="1"/>
</dbReference>